<dbReference type="KEGG" id="adin:H7849_05310"/>
<dbReference type="PRINTS" id="PR00038">
    <property type="entry name" value="HTHLUXR"/>
</dbReference>
<dbReference type="GO" id="GO:0003677">
    <property type="term" value="F:DNA binding"/>
    <property type="evidence" value="ECO:0007669"/>
    <property type="project" value="UniProtKB-KW"/>
</dbReference>
<organism evidence="6 7">
    <name type="scientific">Alloacidobacterium dinghuense</name>
    <dbReference type="NCBI Taxonomy" id="2763107"/>
    <lineage>
        <taxon>Bacteria</taxon>
        <taxon>Pseudomonadati</taxon>
        <taxon>Acidobacteriota</taxon>
        <taxon>Terriglobia</taxon>
        <taxon>Terriglobales</taxon>
        <taxon>Acidobacteriaceae</taxon>
        <taxon>Alloacidobacterium</taxon>
    </lineage>
</organism>
<dbReference type="PANTHER" id="PTHR43214:SF43">
    <property type="entry name" value="TWO-COMPONENT RESPONSE REGULATOR"/>
    <property type="match status" value="1"/>
</dbReference>
<dbReference type="Gene3D" id="3.40.50.2300">
    <property type="match status" value="1"/>
</dbReference>
<dbReference type="SMART" id="SM00421">
    <property type="entry name" value="HTH_LUXR"/>
    <property type="match status" value="1"/>
</dbReference>
<evidence type="ECO:0000256" key="3">
    <source>
        <dbReference type="PROSITE-ProRule" id="PRU00169"/>
    </source>
</evidence>
<protein>
    <submittedName>
        <fullName evidence="6">Response regulator transcription factor</fullName>
    </submittedName>
</protein>
<feature type="domain" description="Response regulatory" evidence="5">
    <location>
        <begin position="5"/>
        <end position="119"/>
    </location>
</feature>
<feature type="modified residue" description="4-aspartylphosphate" evidence="3">
    <location>
        <position position="54"/>
    </location>
</feature>
<keyword evidence="2" id="KW-0238">DNA-binding</keyword>
<evidence type="ECO:0000313" key="7">
    <source>
        <dbReference type="Proteomes" id="UP000515312"/>
    </source>
</evidence>
<dbReference type="InterPro" id="IPR001789">
    <property type="entry name" value="Sig_transdc_resp-reg_receiver"/>
</dbReference>
<dbReference type="InterPro" id="IPR011006">
    <property type="entry name" value="CheY-like_superfamily"/>
</dbReference>
<dbReference type="GO" id="GO:0006355">
    <property type="term" value="P:regulation of DNA-templated transcription"/>
    <property type="evidence" value="ECO:0007669"/>
    <property type="project" value="InterPro"/>
</dbReference>
<dbReference type="SUPFAM" id="SSF46894">
    <property type="entry name" value="C-terminal effector domain of the bipartite response regulators"/>
    <property type="match status" value="1"/>
</dbReference>
<accession>A0A7G8BLF6</accession>
<feature type="domain" description="HTH luxR-type" evidence="4">
    <location>
        <begin position="142"/>
        <end position="207"/>
    </location>
</feature>
<dbReference type="Pfam" id="PF00072">
    <property type="entry name" value="Response_reg"/>
    <property type="match status" value="1"/>
</dbReference>
<dbReference type="AlphaFoldDB" id="A0A7G8BLF6"/>
<dbReference type="InterPro" id="IPR058245">
    <property type="entry name" value="NreC/VraR/RcsB-like_REC"/>
</dbReference>
<dbReference type="Pfam" id="PF00196">
    <property type="entry name" value="GerE"/>
    <property type="match status" value="1"/>
</dbReference>
<name>A0A7G8BLF6_9BACT</name>
<dbReference type="CDD" id="cd17535">
    <property type="entry name" value="REC_NarL-like"/>
    <property type="match status" value="1"/>
</dbReference>
<evidence type="ECO:0000259" key="5">
    <source>
        <dbReference type="PROSITE" id="PS50110"/>
    </source>
</evidence>
<evidence type="ECO:0000256" key="1">
    <source>
        <dbReference type="ARBA" id="ARBA00022553"/>
    </source>
</evidence>
<dbReference type="EMBL" id="CP060394">
    <property type="protein sequence ID" value="QNI33376.1"/>
    <property type="molecule type" value="Genomic_DNA"/>
</dbReference>
<dbReference type="PROSITE" id="PS50110">
    <property type="entry name" value="RESPONSE_REGULATORY"/>
    <property type="match status" value="1"/>
</dbReference>
<dbReference type="RefSeq" id="WP_186744755.1">
    <property type="nucleotide sequence ID" value="NZ_CP060394.1"/>
</dbReference>
<dbReference type="CDD" id="cd06170">
    <property type="entry name" value="LuxR_C_like"/>
    <property type="match status" value="1"/>
</dbReference>
<dbReference type="PANTHER" id="PTHR43214">
    <property type="entry name" value="TWO-COMPONENT RESPONSE REGULATOR"/>
    <property type="match status" value="1"/>
</dbReference>
<dbReference type="InterPro" id="IPR016032">
    <property type="entry name" value="Sig_transdc_resp-reg_C-effctor"/>
</dbReference>
<reference evidence="6 7" key="1">
    <citation type="submission" date="2020-08" db="EMBL/GenBank/DDBJ databases">
        <title>Edaphobacter telluris sp. nov. and Acidobacterium dinghuensis sp. nov., two acidobacteria isolated from forest soil.</title>
        <authorList>
            <person name="Fu J."/>
            <person name="Qiu L."/>
        </authorList>
    </citation>
    <scope>NUCLEOTIDE SEQUENCE [LARGE SCALE GENOMIC DNA]</scope>
    <source>
        <strain evidence="6">4Y35</strain>
    </source>
</reference>
<dbReference type="SUPFAM" id="SSF52172">
    <property type="entry name" value="CheY-like"/>
    <property type="match status" value="1"/>
</dbReference>
<evidence type="ECO:0000256" key="2">
    <source>
        <dbReference type="ARBA" id="ARBA00023125"/>
    </source>
</evidence>
<keyword evidence="7" id="KW-1185">Reference proteome</keyword>
<dbReference type="InterPro" id="IPR039420">
    <property type="entry name" value="WalR-like"/>
</dbReference>
<dbReference type="Proteomes" id="UP000515312">
    <property type="component" value="Chromosome"/>
</dbReference>
<sequence>MAKPRLLLADDHTLIVEAFTKLLEAEFEIVGTVTDGLALLKKAPELKPDVVILDLSMPKLNGMDAGKQLKKILPLTKIIVLTMSEDFEFAAQALRHWASAYLLKKSAGSELIRAIRDVLKGRTYVTPRVARRLLEEFVRDPRPDHEAHLTKRKKEVLQLLAEGHTMRQVAVLLEISTRTVAFHKYQMMQEHGLKTQSDIVLFAIKQRVLAPPA</sequence>
<dbReference type="PROSITE" id="PS50043">
    <property type="entry name" value="HTH_LUXR_2"/>
    <property type="match status" value="1"/>
</dbReference>
<gene>
    <name evidence="6" type="ORF">H7849_05310</name>
</gene>
<dbReference type="InterPro" id="IPR000792">
    <property type="entry name" value="Tscrpt_reg_LuxR_C"/>
</dbReference>
<evidence type="ECO:0000259" key="4">
    <source>
        <dbReference type="PROSITE" id="PS50043"/>
    </source>
</evidence>
<evidence type="ECO:0000313" key="6">
    <source>
        <dbReference type="EMBL" id="QNI33376.1"/>
    </source>
</evidence>
<dbReference type="GO" id="GO:0000160">
    <property type="term" value="P:phosphorelay signal transduction system"/>
    <property type="evidence" value="ECO:0007669"/>
    <property type="project" value="InterPro"/>
</dbReference>
<keyword evidence="1 3" id="KW-0597">Phosphoprotein</keyword>
<proteinExistence type="predicted"/>
<dbReference type="SMART" id="SM00448">
    <property type="entry name" value="REC"/>
    <property type="match status" value="1"/>
</dbReference>